<sequence>MDIQPLTTQETVTADRRWLMSTFGTETNKTITLDTSTFTEHTHWLPTNRHVNQRVLKSGLPLGRITASGLYGIYDSAATDGREVFAGLLETETAYNPTSTKVGAALRIIGDIDASKLPVAFTPPAAANRTDSLHFSNLA</sequence>
<gene>
    <name evidence="1" type="ORF">sle1_122</name>
</gene>
<protein>
    <submittedName>
        <fullName evidence="1">Sle1_122 protein</fullName>
    </submittedName>
</protein>
<reference evidence="2" key="1">
    <citation type="submission" date="2015-02" db="EMBL/GenBank/DDBJ databases">
        <authorList>
            <person name="Gomez-Escribano P.J."/>
        </authorList>
    </citation>
    <scope>NUCLEOTIDE SEQUENCE [LARGE SCALE GENOMIC DNA]</scope>
    <source>
        <strain evidence="2">C34 (DSM 42122 / NRRL B-24963)</strain>
        <plasmid evidence="2">pSLE1</plasmid>
    </source>
</reference>
<geneLocation type="plasmid" evidence="1 2">
    <name>pSLE1</name>
</geneLocation>
<evidence type="ECO:0000313" key="1">
    <source>
        <dbReference type="EMBL" id="CQR59289.1"/>
    </source>
</evidence>
<dbReference type="Proteomes" id="UP000035016">
    <property type="component" value="Plasmid pSLE1"/>
</dbReference>
<keyword evidence="1" id="KW-0614">Plasmid</keyword>
<dbReference type="PATRIC" id="fig|1437453.6.peg.7249"/>
<dbReference type="EMBL" id="LN831788">
    <property type="protein sequence ID" value="CQR59289.1"/>
    <property type="molecule type" value="Genomic_DNA"/>
</dbReference>
<evidence type="ECO:0000313" key="2">
    <source>
        <dbReference type="Proteomes" id="UP000035016"/>
    </source>
</evidence>
<dbReference type="AlphaFoldDB" id="A0A0F7VKL0"/>
<dbReference type="KEGG" id="sle:sle1_122"/>
<dbReference type="RefSeq" id="WP_047121311.1">
    <property type="nucleotide sequence ID" value="NZ_LN831788.1"/>
</dbReference>
<name>A0A0F7VKL0_STRLW</name>
<organism evidence="1 2">
    <name type="scientific">Streptomyces leeuwenhoekii</name>
    <dbReference type="NCBI Taxonomy" id="1437453"/>
    <lineage>
        <taxon>Bacteria</taxon>
        <taxon>Bacillati</taxon>
        <taxon>Actinomycetota</taxon>
        <taxon>Actinomycetes</taxon>
        <taxon>Kitasatosporales</taxon>
        <taxon>Streptomycetaceae</taxon>
        <taxon>Streptomyces</taxon>
    </lineage>
</organism>
<accession>A0A0F7VKL0</accession>
<proteinExistence type="predicted"/>